<dbReference type="SUPFAM" id="SSF81296">
    <property type="entry name" value="E set domains"/>
    <property type="match status" value="1"/>
</dbReference>
<comment type="similarity">
    <text evidence="1">Belongs to the 5'-AMP-activated protein kinase beta subunit family.</text>
</comment>
<feature type="domain" description="AMP-activated protein kinase glycogen-binding" evidence="2">
    <location>
        <begin position="66"/>
        <end position="139"/>
    </location>
</feature>
<name>A0ABP9XKA0_9FUNG</name>
<organism evidence="3 4">
    <name type="scientific">Helicostylum pulchrum</name>
    <dbReference type="NCBI Taxonomy" id="562976"/>
    <lineage>
        <taxon>Eukaryota</taxon>
        <taxon>Fungi</taxon>
        <taxon>Fungi incertae sedis</taxon>
        <taxon>Mucoromycota</taxon>
        <taxon>Mucoromycotina</taxon>
        <taxon>Mucoromycetes</taxon>
        <taxon>Mucorales</taxon>
        <taxon>Mucorineae</taxon>
        <taxon>Mucoraceae</taxon>
        <taxon>Helicostylum</taxon>
    </lineage>
</organism>
<dbReference type="EMBL" id="BAABUJ010000004">
    <property type="protein sequence ID" value="GAA5795199.1"/>
    <property type="molecule type" value="Genomic_DNA"/>
</dbReference>
<dbReference type="InterPro" id="IPR050827">
    <property type="entry name" value="CRP1_MDG1_kinase"/>
</dbReference>
<evidence type="ECO:0000313" key="4">
    <source>
        <dbReference type="Proteomes" id="UP001476247"/>
    </source>
</evidence>
<dbReference type="InterPro" id="IPR032640">
    <property type="entry name" value="AMPK1_CBM"/>
</dbReference>
<dbReference type="Pfam" id="PF16561">
    <property type="entry name" value="AMPK1_CBM"/>
    <property type="match status" value="1"/>
</dbReference>
<keyword evidence="4" id="KW-1185">Reference proteome</keyword>
<proteinExistence type="inferred from homology"/>
<dbReference type="InterPro" id="IPR013783">
    <property type="entry name" value="Ig-like_fold"/>
</dbReference>
<reference evidence="3 4" key="1">
    <citation type="submission" date="2024-04" db="EMBL/GenBank/DDBJ databases">
        <title>genome sequences of Mucor flavus KT1a and Helicostylum pulchrum KT1b strains isolation_sourced from the surface of a dry-aged beef.</title>
        <authorList>
            <person name="Toyotome T."/>
            <person name="Hosono M."/>
            <person name="Torimaru M."/>
            <person name="Fukuda K."/>
            <person name="Mikami N."/>
        </authorList>
    </citation>
    <scope>NUCLEOTIDE SEQUENCE [LARGE SCALE GENOMIC DNA]</scope>
    <source>
        <strain evidence="3 4">KT1b</strain>
    </source>
</reference>
<dbReference type="PANTHER" id="PTHR10343">
    <property type="entry name" value="5'-AMP-ACTIVATED PROTEIN KINASE , BETA SUBUNIT"/>
    <property type="match status" value="1"/>
</dbReference>
<evidence type="ECO:0000313" key="3">
    <source>
        <dbReference type="EMBL" id="GAA5795199.1"/>
    </source>
</evidence>
<evidence type="ECO:0000256" key="1">
    <source>
        <dbReference type="ARBA" id="ARBA00010926"/>
    </source>
</evidence>
<comment type="caution">
    <text evidence="3">The sequence shown here is derived from an EMBL/GenBank/DDBJ whole genome shotgun (WGS) entry which is preliminary data.</text>
</comment>
<dbReference type="Proteomes" id="UP001476247">
    <property type="component" value="Unassembled WGS sequence"/>
</dbReference>
<dbReference type="InterPro" id="IPR014756">
    <property type="entry name" value="Ig_E-set"/>
</dbReference>
<gene>
    <name evidence="3" type="ORF">HPULCUR_000553</name>
</gene>
<dbReference type="PANTHER" id="PTHR10343:SF84">
    <property type="entry name" value="5'-AMP-ACTIVATED PROTEIN KINASE SUBUNIT BETA-1"/>
    <property type="match status" value="1"/>
</dbReference>
<protein>
    <recommendedName>
        <fullName evidence="2">AMP-activated protein kinase glycogen-binding domain-containing protein</fullName>
    </recommendedName>
</protein>
<sequence length="152" mass="17405">MPIHLSNQSGDSIYHRGNIPPKSSVLGQNGLNFFPDPSSRAYKAPIPVWIVPHNENIAEYQLSSKKFVWPYGGTDVKLTGTFDNWQASIRMTPANISNLNNNIFHVIVKGLDLSKDVQYKFVVDGKWCYDMRRPYVTEACKYNLYTIYKLND</sequence>
<dbReference type="CDD" id="cd02859">
    <property type="entry name" value="E_set_AMPKbeta_like_N"/>
    <property type="match status" value="1"/>
</dbReference>
<dbReference type="Gene3D" id="2.60.40.10">
    <property type="entry name" value="Immunoglobulins"/>
    <property type="match status" value="1"/>
</dbReference>
<evidence type="ECO:0000259" key="2">
    <source>
        <dbReference type="Pfam" id="PF16561"/>
    </source>
</evidence>
<accession>A0ABP9XKA0</accession>